<reference evidence="3 4" key="1">
    <citation type="submission" date="2020-08" db="EMBL/GenBank/DDBJ databases">
        <title>Genomic Encyclopedia of Type Strains, Phase IV (KMG-IV): sequencing the most valuable type-strain genomes for metagenomic binning, comparative biology and taxonomic classification.</title>
        <authorList>
            <person name="Goeker M."/>
        </authorList>
    </citation>
    <scope>NUCLEOTIDE SEQUENCE [LARGE SCALE GENOMIC DNA]</scope>
    <source>
        <strain evidence="3 4">DSM 103462</strain>
    </source>
</reference>
<evidence type="ECO:0000256" key="1">
    <source>
        <dbReference type="SAM" id="MobiDB-lite"/>
    </source>
</evidence>
<dbReference type="Pfam" id="PF10135">
    <property type="entry name" value="Rod-binding"/>
    <property type="match status" value="1"/>
</dbReference>
<feature type="region of interest" description="Disordered" evidence="1">
    <location>
        <begin position="80"/>
        <end position="100"/>
    </location>
</feature>
<protein>
    <submittedName>
        <fullName evidence="3">Flagellar protein FlgJ</fullName>
    </submittedName>
</protein>
<dbReference type="InterPro" id="IPR019301">
    <property type="entry name" value="Flagellar_prot_FlgJ_N"/>
</dbReference>
<evidence type="ECO:0000313" key="4">
    <source>
        <dbReference type="Proteomes" id="UP000518887"/>
    </source>
</evidence>
<evidence type="ECO:0000259" key="2">
    <source>
        <dbReference type="Pfam" id="PF10135"/>
    </source>
</evidence>
<evidence type="ECO:0000313" key="3">
    <source>
        <dbReference type="EMBL" id="MBB5225598.1"/>
    </source>
</evidence>
<sequence>MTIGGISAITKGEGASLSAKISSEKGKFDALVNEAKSLAKNENAGVGKNLSSSQVSYDGRINGDWTSGFSGSFMAESDKHALPQGAAANQANPHVQPKEIDRTSKLYEKSLEMESYVVKMMLSSMRKTVMKADSQSNYAKDMYEDMLYDEYATMMTKNAGFGLADQMYLQLSQGGLEA</sequence>
<keyword evidence="3" id="KW-0282">Flagellum</keyword>
<dbReference type="AlphaFoldDB" id="A0A7W8G819"/>
<dbReference type="Proteomes" id="UP000518887">
    <property type="component" value="Unassembled WGS sequence"/>
</dbReference>
<keyword evidence="4" id="KW-1185">Reference proteome</keyword>
<comment type="caution">
    <text evidence="3">The sequence shown here is derived from an EMBL/GenBank/DDBJ whole genome shotgun (WGS) entry which is preliminary data.</text>
</comment>
<dbReference type="EMBL" id="JACHFQ010000003">
    <property type="protein sequence ID" value="MBB5225598.1"/>
    <property type="molecule type" value="Genomic_DNA"/>
</dbReference>
<keyword evidence="3" id="KW-0966">Cell projection</keyword>
<dbReference type="RefSeq" id="WP_184658041.1">
    <property type="nucleotide sequence ID" value="NZ_CP031518.1"/>
</dbReference>
<feature type="domain" description="Flagellar protein FlgJ N-terminal" evidence="2">
    <location>
        <begin position="124"/>
        <end position="170"/>
    </location>
</feature>
<keyword evidence="3" id="KW-0969">Cilium</keyword>
<name>A0A7W8G819_9SPIR</name>
<gene>
    <name evidence="3" type="ORF">HNP76_000955</name>
</gene>
<accession>A0A7W8G819</accession>
<organism evidence="3 4">
    <name type="scientific">Treponema ruminis</name>
    <dbReference type="NCBI Taxonomy" id="744515"/>
    <lineage>
        <taxon>Bacteria</taxon>
        <taxon>Pseudomonadati</taxon>
        <taxon>Spirochaetota</taxon>
        <taxon>Spirochaetia</taxon>
        <taxon>Spirochaetales</taxon>
        <taxon>Treponemataceae</taxon>
        <taxon>Treponema</taxon>
    </lineage>
</organism>
<proteinExistence type="predicted"/>